<dbReference type="InterPro" id="IPR002545">
    <property type="entry name" value="CheW-lke_dom"/>
</dbReference>
<evidence type="ECO:0000256" key="3">
    <source>
        <dbReference type="ARBA" id="ARBA00021495"/>
    </source>
</evidence>
<dbReference type="Gene3D" id="3.40.50.2300">
    <property type="match status" value="1"/>
</dbReference>
<dbReference type="SMART" id="SM01231">
    <property type="entry name" value="H-kinase_dim"/>
    <property type="match status" value="1"/>
</dbReference>
<feature type="domain" description="CheW-like" evidence="13">
    <location>
        <begin position="442"/>
        <end position="576"/>
    </location>
</feature>
<dbReference type="PROSITE" id="PS50110">
    <property type="entry name" value="RESPONSE_REGULATORY"/>
    <property type="match status" value="1"/>
</dbReference>
<evidence type="ECO:0000256" key="5">
    <source>
        <dbReference type="ARBA" id="ARBA00022679"/>
    </source>
</evidence>
<evidence type="ECO:0000256" key="6">
    <source>
        <dbReference type="ARBA" id="ARBA00022777"/>
    </source>
</evidence>
<evidence type="ECO:0000259" key="12">
    <source>
        <dbReference type="PROSITE" id="PS50110"/>
    </source>
</evidence>
<protein>
    <recommendedName>
        <fullName evidence="3">Chemotaxis protein CheA</fullName>
        <ecNumber evidence="2">2.7.13.3</ecNumber>
    </recommendedName>
</protein>
<evidence type="ECO:0000259" key="11">
    <source>
        <dbReference type="PROSITE" id="PS50109"/>
    </source>
</evidence>
<comment type="function">
    <text evidence="8">Involved in the transmission of sensory signals from the chemoreceptors to the flagellar motors. CheA is autophosphorylated; it can transfer its phosphate group to either CheB or CheY.</text>
</comment>
<proteinExistence type="predicted"/>
<reference evidence="15 16" key="1">
    <citation type="submission" date="2015-11" db="EMBL/GenBank/DDBJ databases">
        <title>Ensifer anhuiense sp. nov., an effective nitrogen fixation bacterium with Glycine soja.</title>
        <authorList>
            <person name="Yan H."/>
            <person name="Chen W."/>
        </authorList>
    </citation>
    <scope>NUCLEOTIDE SEQUENCE [LARGE SCALE GENOMIC DNA]</scope>
    <source>
        <strain evidence="15 16">LMG 7837</strain>
    </source>
</reference>
<dbReference type="PROSITE" id="PS50894">
    <property type="entry name" value="HPT"/>
    <property type="match status" value="1"/>
</dbReference>
<keyword evidence="7" id="KW-0902">Two-component regulatory system</keyword>
<dbReference type="InterPro" id="IPR004358">
    <property type="entry name" value="Sig_transdc_His_kin-like_C"/>
</dbReference>
<dbReference type="PRINTS" id="PR00344">
    <property type="entry name" value="BCTRLSENSOR"/>
</dbReference>
<dbReference type="SMART" id="SM00260">
    <property type="entry name" value="CheW"/>
    <property type="match status" value="1"/>
</dbReference>
<evidence type="ECO:0000256" key="8">
    <source>
        <dbReference type="ARBA" id="ARBA00035100"/>
    </source>
</evidence>
<feature type="domain" description="Histidine kinase" evidence="11">
    <location>
        <begin position="292"/>
        <end position="440"/>
    </location>
</feature>
<evidence type="ECO:0000259" key="13">
    <source>
        <dbReference type="PROSITE" id="PS50851"/>
    </source>
</evidence>
<name>A0A178Y9L1_SINSA</name>
<dbReference type="Proteomes" id="UP000078507">
    <property type="component" value="Unassembled WGS sequence"/>
</dbReference>
<dbReference type="PROSITE" id="PS50109">
    <property type="entry name" value="HIS_KIN"/>
    <property type="match status" value="1"/>
</dbReference>
<dbReference type="InterPro" id="IPR051315">
    <property type="entry name" value="Bact_Chemotaxis_CheA"/>
</dbReference>
<comment type="caution">
    <text evidence="15">The sequence shown here is derived from an EMBL/GenBank/DDBJ whole genome shotgun (WGS) entry which is preliminary data.</text>
</comment>
<evidence type="ECO:0000313" key="15">
    <source>
        <dbReference type="EMBL" id="OAP43932.1"/>
    </source>
</evidence>
<dbReference type="STRING" id="36856.ATB98_08620"/>
<dbReference type="GO" id="GO:0000155">
    <property type="term" value="F:phosphorelay sensor kinase activity"/>
    <property type="evidence" value="ECO:0007669"/>
    <property type="project" value="InterPro"/>
</dbReference>
<dbReference type="SMART" id="SM00448">
    <property type="entry name" value="REC"/>
    <property type="match status" value="1"/>
</dbReference>
<evidence type="ECO:0000256" key="4">
    <source>
        <dbReference type="ARBA" id="ARBA00022553"/>
    </source>
</evidence>
<dbReference type="Gene3D" id="3.30.565.10">
    <property type="entry name" value="Histidine kinase-like ATPase, C-terminal domain"/>
    <property type="match status" value="1"/>
</dbReference>
<keyword evidence="6 15" id="KW-0418">Kinase</keyword>
<dbReference type="SUPFAM" id="SSF47226">
    <property type="entry name" value="Histidine-containing phosphotransfer domain, HPT domain"/>
    <property type="match status" value="1"/>
</dbReference>
<evidence type="ECO:0000256" key="9">
    <source>
        <dbReference type="PROSITE-ProRule" id="PRU00110"/>
    </source>
</evidence>
<feature type="modified residue" description="4-aspartylphosphate" evidence="10">
    <location>
        <position position="644"/>
    </location>
</feature>
<dbReference type="Gene3D" id="1.20.120.160">
    <property type="entry name" value="HPT domain"/>
    <property type="match status" value="1"/>
</dbReference>
<organism evidence="15 16">
    <name type="scientific">Sinorhizobium saheli</name>
    <dbReference type="NCBI Taxonomy" id="36856"/>
    <lineage>
        <taxon>Bacteria</taxon>
        <taxon>Pseudomonadati</taxon>
        <taxon>Pseudomonadota</taxon>
        <taxon>Alphaproteobacteria</taxon>
        <taxon>Hyphomicrobiales</taxon>
        <taxon>Rhizobiaceae</taxon>
        <taxon>Sinorhizobium/Ensifer group</taxon>
        <taxon>Sinorhizobium</taxon>
    </lineage>
</organism>
<feature type="domain" description="Response regulatory" evidence="12">
    <location>
        <begin position="595"/>
        <end position="711"/>
    </location>
</feature>
<evidence type="ECO:0000313" key="16">
    <source>
        <dbReference type="Proteomes" id="UP000078507"/>
    </source>
</evidence>
<dbReference type="GO" id="GO:0005737">
    <property type="term" value="C:cytoplasm"/>
    <property type="evidence" value="ECO:0007669"/>
    <property type="project" value="InterPro"/>
</dbReference>
<dbReference type="InterPro" id="IPR008207">
    <property type="entry name" value="Sig_transdc_His_kin_Hpt_dom"/>
</dbReference>
<dbReference type="Pfam" id="PF02518">
    <property type="entry name" value="HATPase_c"/>
    <property type="match status" value="1"/>
</dbReference>
<feature type="domain" description="HPt" evidence="14">
    <location>
        <begin position="4"/>
        <end position="111"/>
    </location>
</feature>
<dbReference type="PANTHER" id="PTHR43395:SF1">
    <property type="entry name" value="CHEMOTAXIS PROTEIN CHEA"/>
    <property type="match status" value="1"/>
</dbReference>
<dbReference type="EC" id="2.7.13.3" evidence="2"/>
<dbReference type="SUPFAM" id="SSF52172">
    <property type="entry name" value="CheY-like"/>
    <property type="match status" value="1"/>
</dbReference>
<dbReference type="SUPFAM" id="SSF50341">
    <property type="entry name" value="CheW-like"/>
    <property type="match status" value="1"/>
</dbReference>
<dbReference type="Gene3D" id="2.30.30.40">
    <property type="entry name" value="SH3 Domains"/>
    <property type="match status" value="1"/>
</dbReference>
<keyword evidence="16" id="KW-1185">Reference proteome</keyword>
<dbReference type="PANTHER" id="PTHR43395">
    <property type="entry name" value="SENSOR HISTIDINE KINASE CHEA"/>
    <property type="match status" value="1"/>
</dbReference>
<accession>A0A178Y9L1</accession>
<dbReference type="CDD" id="cd00088">
    <property type="entry name" value="HPT"/>
    <property type="match status" value="1"/>
</dbReference>
<feature type="modified residue" description="Phosphohistidine" evidence="9">
    <location>
        <position position="54"/>
    </location>
</feature>
<dbReference type="SMART" id="SM00387">
    <property type="entry name" value="HATPase_c"/>
    <property type="match status" value="1"/>
</dbReference>
<dbReference type="InterPro" id="IPR036061">
    <property type="entry name" value="CheW-like_dom_sf"/>
</dbReference>
<dbReference type="InterPro" id="IPR036641">
    <property type="entry name" value="HPT_dom_sf"/>
</dbReference>
<dbReference type="PROSITE" id="PS50851">
    <property type="entry name" value="CHEW"/>
    <property type="match status" value="1"/>
</dbReference>
<dbReference type="InterPro" id="IPR004105">
    <property type="entry name" value="CheA-like_dim"/>
</dbReference>
<dbReference type="Pfam" id="PF01627">
    <property type="entry name" value="Hpt"/>
    <property type="match status" value="1"/>
</dbReference>
<dbReference type="AlphaFoldDB" id="A0A178Y9L1"/>
<dbReference type="FunFam" id="3.30.565.10:FF:000016">
    <property type="entry name" value="Chemotaxis protein CheA, putative"/>
    <property type="match status" value="1"/>
</dbReference>
<dbReference type="InterPro" id="IPR036890">
    <property type="entry name" value="HATPase_C_sf"/>
</dbReference>
<gene>
    <name evidence="15" type="ORF">ATB98_08620</name>
</gene>
<sequence length="712" mass="75904">MMQPEELDRHLLKMFTEEVNERASEIENLLLAIDQAQDAEKKRALQEHLLRSVHSLKGAAGLVRVRGVESICHWMEELLSVAAKAGEAVDKAKLDPLLAAADGITVAARRLAKGEMPSSSDAERMLVELDAAIGAGAYDDGDEPAEVPPSPEPWADLEVPVRASDMDGSMRVSAERLDALLYRSGELLAWNAVVQRHAEAAALLREQARKLRAAGLSSPSEAGGIEAGLRELAASLRRDGRLMRSAAAALDQEVRRARTQPFAEACKGLDRIVRDMAAASGKSAVLEVLGGEIEIDRSILAGLQDSLRHLVRNAIAHGIQSPEERRKAGKREKGRIVIAASVLGDRVQVLVEDDGRGLDTAFLRRLAGETDGQAALDGQELLRRVFEPGISTSGTVTRLSGRGIGLDIVKNAVESMRGTADVAQVPGGGAAFTLTLPLTLATVRALEVFAAGQIFTIDTASVQNVVRVSRRDLLASEGRLVTTPAGSVPFLDLADWLRLRPASRPPAEIMPAVVIGAGDRQAAVIVDEIVGEQELLARSLGPRLAKVRHYSGGMVLPDGRIALLLNAAAVIEAAVAKSMRSGPSAPAVGRSERRKVLVVDDSKYIRTMVKLILESAGYAVAMAADGGEALAYLRDNRADIVVADVDMPKMDGLKLTEAIRGSDGLAGMPIILFTGRDTPEDKARGLGAGANAYLTKNQLDAQQFLETLRQVA</sequence>
<dbReference type="InterPro" id="IPR011006">
    <property type="entry name" value="CheY-like_superfamily"/>
</dbReference>
<dbReference type="EMBL" id="LNQB01000076">
    <property type="protein sequence ID" value="OAP43932.1"/>
    <property type="molecule type" value="Genomic_DNA"/>
</dbReference>
<dbReference type="Pfam" id="PF01584">
    <property type="entry name" value="CheW"/>
    <property type="match status" value="1"/>
</dbReference>
<dbReference type="RefSeq" id="WP_084435532.1">
    <property type="nucleotide sequence ID" value="NZ_LNQB01000076.1"/>
</dbReference>
<dbReference type="InterPro" id="IPR005467">
    <property type="entry name" value="His_kinase_dom"/>
</dbReference>
<dbReference type="InterPro" id="IPR003594">
    <property type="entry name" value="HATPase_dom"/>
</dbReference>
<evidence type="ECO:0000256" key="2">
    <source>
        <dbReference type="ARBA" id="ARBA00012438"/>
    </source>
</evidence>
<dbReference type="InterPro" id="IPR001789">
    <property type="entry name" value="Sig_transdc_resp-reg_receiver"/>
</dbReference>
<keyword evidence="5" id="KW-0808">Transferase</keyword>
<dbReference type="SUPFAM" id="SSF55874">
    <property type="entry name" value="ATPase domain of HSP90 chaperone/DNA topoisomerase II/histidine kinase"/>
    <property type="match status" value="1"/>
</dbReference>
<comment type="catalytic activity">
    <reaction evidence="1">
        <text>ATP + protein L-histidine = ADP + protein N-phospho-L-histidine.</text>
        <dbReference type="EC" id="2.7.13.3"/>
    </reaction>
</comment>
<dbReference type="Pfam" id="PF00072">
    <property type="entry name" value="Response_reg"/>
    <property type="match status" value="1"/>
</dbReference>
<dbReference type="OrthoDB" id="9803176at2"/>
<evidence type="ECO:0000256" key="10">
    <source>
        <dbReference type="PROSITE-ProRule" id="PRU00169"/>
    </source>
</evidence>
<evidence type="ECO:0000256" key="7">
    <source>
        <dbReference type="ARBA" id="ARBA00023012"/>
    </source>
</evidence>
<evidence type="ECO:0000259" key="14">
    <source>
        <dbReference type="PROSITE" id="PS50894"/>
    </source>
</evidence>
<keyword evidence="4 10" id="KW-0597">Phosphoprotein</keyword>
<evidence type="ECO:0000256" key="1">
    <source>
        <dbReference type="ARBA" id="ARBA00000085"/>
    </source>
</evidence>
<dbReference type="GO" id="GO:0006935">
    <property type="term" value="P:chemotaxis"/>
    <property type="evidence" value="ECO:0007669"/>
    <property type="project" value="UniProtKB-KW"/>
</dbReference>